<organism evidence="4 6">
    <name type="scientific">Halobacterium salinarum (strain ATCC 33171 / DSM 3754 / JCM 8978 / NBRC 102687 / NCIMB 764 / 91-R6)</name>
    <dbReference type="NCBI Taxonomy" id="2597657"/>
    <lineage>
        <taxon>Archaea</taxon>
        <taxon>Methanobacteriati</taxon>
        <taxon>Methanobacteriota</taxon>
        <taxon>Stenosarchaea group</taxon>
        <taxon>Halobacteria</taxon>
        <taxon>Halobacteriales</taxon>
        <taxon>Halobacteriaceae</taxon>
        <taxon>Halobacterium</taxon>
    </lineage>
</organism>
<dbReference type="GO" id="GO:0009898">
    <property type="term" value="C:cytoplasmic side of plasma membrane"/>
    <property type="evidence" value="ECO:0007669"/>
    <property type="project" value="TreeGrafter"/>
</dbReference>
<dbReference type="GO" id="GO:0051782">
    <property type="term" value="P:negative regulation of cell division"/>
    <property type="evidence" value="ECO:0007669"/>
    <property type="project" value="TreeGrafter"/>
</dbReference>
<reference evidence="4 6" key="1">
    <citation type="journal article" date="2019" name="Microbiol. Resour. Announc.">
        <title>The Genome Sequence of the Halobacterium salinarum Type Strain Is Closely Related to That of Laboratory Strains NRC-1 and R1.</title>
        <authorList>
            <person name="Pfeiffer F."/>
            <person name="Marchfelder A."/>
            <person name="Habermann B."/>
            <person name="Dyall-Smith M.L."/>
        </authorList>
    </citation>
    <scope>NUCLEOTIDE SEQUENCE [LARGE SCALE GENOMIC DNA]</scope>
    <source>
        <strain evidence="4">91-R6</strain>
        <strain evidence="6">ATCC 33171 / DSM 3754 / JCM 8978 / NBRC 102687 / NCIMB 764 / 91-R6</strain>
    </source>
</reference>
<sequence>MSGRVFAVASGKGGVGKTTTAVNVAAVMAEADRSVVLVDADLGMANVDHVVACDESATATLHDVLADDAALTDATAAAPAGFDVIVGGTAITDFGRADPSALPDVAATLRDRYDCVIVDTGGGLSHDTTVPLGLADETVLVSTRQTAALANTAKTRALVERVGGHVAGAVVTRVTDDAGGADAGHGDAAAATLQTDILGLIPEDSRVADSERAGTPLVSLAPESPAAQAYRELAYTLLDEPLPVSFRDGDASGDAASGLMAASAPSEAPTDDGSGAGAATGDDQTRDASILWRLTGGLLGSNGKR</sequence>
<dbReference type="Proteomes" id="UP000323075">
    <property type="component" value="Unassembled WGS sequence"/>
</dbReference>
<dbReference type="InterPro" id="IPR033756">
    <property type="entry name" value="YlxH/NBP35"/>
</dbReference>
<dbReference type="RefSeq" id="WP_136361532.1">
    <property type="nucleotide sequence ID" value="NZ_VRYN01000001.1"/>
</dbReference>
<gene>
    <name evidence="5" type="ORF">APQ99_00532</name>
    <name evidence="4" type="ORF">HBSAL_10575</name>
</gene>
<evidence type="ECO:0000313" key="4">
    <source>
        <dbReference type="EMBL" id="QCC45758.1"/>
    </source>
</evidence>
<dbReference type="InterPro" id="IPR027417">
    <property type="entry name" value="P-loop_NTPase"/>
</dbReference>
<reference evidence="5 7" key="2">
    <citation type="submission" date="2019-07" db="EMBL/GenBank/DDBJ databases">
        <title>Genomic Encyclopedia of Archaeal and Bacterial Type Strains, Phase II (KMG-II): from individual species to whole genera.</title>
        <authorList>
            <person name="Goeker M."/>
        </authorList>
    </citation>
    <scope>NUCLEOTIDE SEQUENCE [LARGE SCALE GENOMIC DNA]</scope>
    <source>
        <strain evidence="5 7">DSM 3754</strain>
    </source>
</reference>
<dbReference type="PANTHER" id="PTHR43384:SF10">
    <property type="entry name" value="ATPASE INVOLVED IN CHROMOSOME PARTITIONING, PARA_MIND FAMILY"/>
    <property type="match status" value="1"/>
</dbReference>
<keyword evidence="1" id="KW-0547">Nucleotide-binding</keyword>
<dbReference type="EMBL" id="CP038631">
    <property type="protein sequence ID" value="QCC45758.1"/>
    <property type="molecule type" value="Genomic_DNA"/>
</dbReference>
<evidence type="ECO:0000313" key="6">
    <source>
        <dbReference type="Proteomes" id="UP000296216"/>
    </source>
</evidence>
<reference evidence="4" key="3">
    <citation type="journal article" name="MicrobiologyOpen">
        <title>Whole-genome comparison between the type strain of Halobacterium salinarum (DSM 3754(T)) and the laboratory strains R1 and NRC-1.</title>
        <authorList>
            <person name="Pfeiffer F."/>
            <person name="Losensky G."/>
            <person name="Marchfelder A."/>
            <person name="Habermann B."/>
            <person name="Dyall-Smith M."/>
        </authorList>
    </citation>
    <scope>NUCLEOTIDE SEQUENCE</scope>
    <source>
        <strain evidence="4">91-R6</strain>
    </source>
</reference>
<dbReference type="Proteomes" id="UP000296216">
    <property type="component" value="Chromosome"/>
</dbReference>
<evidence type="ECO:0000313" key="7">
    <source>
        <dbReference type="Proteomes" id="UP000323075"/>
    </source>
</evidence>
<dbReference type="Gene3D" id="3.40.50.300">
    <property type="entry name" value="P-loop containing nucleotide triphosphate hydrolases"/>
    <property type="match status" value="1"/>
</dbReference>
<dbReference type="SUPFAM" id="SSF52540">
    <property type="entry name" value="P-loop containing nucleoside triphosphate hydrolases"/>
    <property type="match status" value="1"/>
</dbReference>
<name>A0A4D6GYB1_HALS9</name>
<evidence type="ECO:0000256" key="3">
    <source>
        <dbReference type="SAM" id="MobiDB-lite"/>
    </source>
</evidence>
<dbReference type="GO" id="GO:0005524">
    <property type="term" value="F:ATP binding"/>
    <property type="evidence" value="ECO:0007669"/>
    <property type="project" value="UniProtKB-KW"/>
</dbReference>
<feature type="compositionally biased region" description="Low complexity" evidence="3">
    <location>
        <begin position="271"/>
        <end position="282"/>
    </location>
</feature>
<protein>
    <submittedName>
        <fullName evidence="4">ParA domain protein</fullName>
    </submittedName>
    <submittedName>
        <fullName evidence="5">Septum site-determining protein MinD</fullName>
    </submittedName>
</protein>
<evidence type="ECO:0000256" key="2">
    <source>
        <dbReference type="ARBA" id="ARBA00022840"/>
    </source>
</evidence>
<dbReference type="AlphaFoldDB" id="A0A4D6GYB1"/>
<dbReference type="GO" id="GO:0005829">
    <property type="term" value="C:cytosol"/>
    <property type="evidence" value="ECO:0007669"/>
    <property type="project" value="TreeGrafter"/>
</dbReference>
<dbReference type="Pfam" id="PF10609">
    <property type="entry name" value="ParA"/>
    <property type="match status" value="1"/>
</dbReference>
<evidence type="ECO:0000313" key="5">
    <source>
        <dbReference type="EMBL" id="TYO82016.1"/>
    </source>
</evidence>
<accession>A0A4D6GYB1</accession>
<proteinExistence type="predicted"/>
<feature type="region of interest" description="Disordered" evidence="3">
    <location>
        <begin position="255"/>
        <end position="287"/>
    </location>
</feature>
<dbReference type="EMBL" id="VRYN01000001">
    <property type="protein sequence ID" value="TYO82016.1"/>
    <property type="molecule type" value="Genomic_DNA"/>
</dbReference>
<keyword evidence="2" id="KW-0067">ATP-binding</keyword>
<evidence type="ECO:0000256" key="1">
    <source>
        <dbReference type="ARBA" id="ARBA00022741"/>
    </source>
</evidence>
<dbReference type="InterPro" id="IPR050625">
    <property type="entry name" value="ParA/MinD_ATPase"/>
</dbReference>
<dbReference type="GO" id="GO:0016887">
    <property type="term" value="F:ATP hydrolysis activity"/>
    <property type="evidence" value="ECO:0007669"/>
    <property type="project" value="TreeGrafter"/>
</dbReference>
<dbReference type="PANTHER" id="PTHR43384">
    <property type="entry name" value="SEPTUM SITE-DETERMINING PROTEIN MIND HOMOLOG, CHLOROPLASTIC-RELATED"/>
    <property type="match status" value="1"/>
</dbReference>
<dbReference type="GeneID" id="39855946"/>